<dbReference type="RefSeq" id="WP_072343845.1">
    <property type="nucleotide sequence ID" value="NZ_FPKU01000002.1"/>
</dbReference>
<dbReference type="InterPro" id="IPR015001">
    <property type="entry name" value="DUF1850"/>
</dbReference>
<name>A0A1K2I177_9HYPH</name>
<keyword evidence="2" id="KW-1185">Reference proteome</keyword>
<dbReference type="OrthoDB" id="5298197at2"/>
<reference evidence="1 2" key="1">
    <citation type="submission" date="2016-11" db="EMBL/GenBank/DDBJ databases">
        <authorList>
            <person name="Jaros S."/>
            <person name="Januszkiewicz K."/>
            <person name="Wedrychowicz H."/>
        </authorList>
    </citation>
    <scope>NUCLEOTIDE SEQUENCE [LARGE SCALE GENOMIC DNA]</scope>
    <source>
        <strain evidence="1 2">ATCC 23634</strain>
    </source>
</reference>
<accession>A0A1K2I177</accession>
<organism evidence="1 2">
    <name type="scientific">Devosia enhydra</name>
    <dbReference type="NCBI Taxonomy" id="665118"/>
    <lineage>
        <taxon>Bacteria</taxon>
        <taxon>Pseudomonadati</taxon>
        <taxon>Pseudomonadota</taxon>
        <taxon>Alphaproteobacteria</taxon>
        <taxon>Hyphomicrobiales</taxon>
        <taxon>Devosiaceae</taxon>
        <taxon>Devosia</taxon>
    </lineage>
</organism>
<evidence type="ECO:0000313" key="1">
    <source>
        <dbReference type="EMBL" id="SFZ85516.1"/>
    </source>
</evidence>
<dbReference type="Pfam" id="PF08905">
    <property type="entry name" value="DUF1850"/>
    <property type="match status" value="1"/>
</dbReference>
<gene>
    <name evidence="1" type="ORF">SAMN02983003_2681</name>
</gene>
<dbReference type="EMBL" id="FPKU01000002">
    <property type="protein sequence ID" value="SFZ85516.1"/>
    <property type="molecule type" value="Genomic_DNA"/>
</dbReference>
<dbReference type="AlphaFoldDB" id="A0A1K2I177"/>
<sequence>MLCIASAGAITALVASSFTLSWTHSVEHTLWQENWSIEGERLVLSEASVAGSGAGIAPPPDAVLREGRWHYHPGLPPLKSLNLAASGATASPWSLCVAEGRCLTLGETAGEPITIWSGPACEAPP</sequence>
<dbReference type="Proteomes" id="UP000183447">
    <property type="component" value="Unassembled WGS sequence"/>
</dbReference>
<evidence type="ECO:0008006" key="3">
    <source>
        <dbReference type="Google" id="ProtNLM"/>
    </source>
</evidence>
<protein>
    <recommendedName>
        <fullName evidence="3">DUF1850 domain-containing protein</fullName>
    </recommendedName>
</protein>
<proteinExistence type="predicted"/>
<dbReference type="STRING" id="665118.SAMN02983003_2681"/>
<evidence type="ECO:0000313" key="2">
    <source>
        <dbReference type="Proteomes" id="UP000183447"/>
    </source>
</evidence>